<dbReference type="Proteomes" id="UP000465112">
    <property type="component" value="Chromosome 10"/>
</dbReference>
<reference evidence="2 3" key="1">
    <citation type="submission" date="2019-06" db="EMBL/GenBank/DDBJ databases">
        <title>A chromosome-scale genome assembly of the European perch, Perca fluviatilis.</title>
        <authorList>
            <person name="Roques C."/>
            <person name="Zahm M."/>
            <person name="Cabau C."/>
            <person name="Klopp C."/>
            <person name="Bouchez O."/>
            <person name="Donnadieu C."/>
            <person name="Kuhl H."/>
            <person name="Gislard M."/>
            <person name="Guendouz S."/>
            <person name="Journot L."/>
            <person name="Haffray P."/>
            <person name="Bestin A."/>
            <person name="Morvezen R."/>
            <person name="Feron R."/>
            <person name="Wen M."/>
            <person name="Jouanno E."/>
            <person name="Herpin A."/>
            <person name="Schartl M."/>
            <person name="Postlethwait J."/>
            <person name="Schaerlinger B."/>
            <person name="Chardard D."/>
            <person name="Lecocq T."/>
            <person name="Poncet C."/>
            <person name="Jaffrelo L."/>
            <person name="Lampietro C."/>
            <person name="Guiguen Y."/>
        </authorList>
    </citation>
    <scope>NUCLEOTIDE SEQUENCE [LARGE SCALE GENOMIC DNA]</scope>
    <source>
        <tissue evidence="2">Blood</tissue>
    </source>
</reference>
<dbReference type="GO" id="GO:0005576">
    <property type="term" value="C:extracellular region"/>
    <property type="evidence" value="ECO:0007669"/>
    <property type="project" value="UniProtKB-SubCell"/>
</dbReference>
<evidence type="ECO:0000313" key="2">
    <source>
        <dbReference type="EMBL" id="KAF1385045.1"/>
    </source>
</evidence>
<protein>
    <submittedName>
        <fullName evidence="2">Uncharacterized protein</fullName>
    </submittedName>
</protein>
<proteinExistence type="predicted"/>
<comment type="caution">
    <text evidence="2">The sequence shown here is derived from an EMBL/GenBank/DDBJ whole genome shotgun (WGS) entry which is preliminary data.</text>
</comment>
<feature type="signal peptide" evidence="1">
    <location>
        <begin position="1"/>
        <end position="21"/>
    </location>
</feature>
<evidence type="ECO:0000256" key="1">
    <source>
        <dbReference type="SAM" id="SignalP"/>
    </source>
</evidence>
<keyword evidence="3" id="KW-1185">Reference proteome</keyword>
<gene>
    <name evidence="2" type="ORF">PFLUV_G00126510</name>
</gene>
<dbReference type="GO" id="GO:0019838">
    <property type="term" value="F:growth factor binding"/>
    <property type="evidence" value="ECO:0007669"/>
    <property type="project" value="UniProtKB-KW"/>
</dbReference>
<feature type="chain" id="PRO_5025548016" evidence="1">
    <location>
        <begin position="22"/>
        <end position="138"/>
    </location>
</feature>
<sequence>MWTQDSALLLLLACCLWSAEAQSDGRQSIWDDPIKFKTKANDVCSMIITGQGEYTRLRLLCLSLGREQDLNLVLHPQGKPFESHHRRKQHREPIHNHRHLLSRAMLRGWLGSTAGGHFKASAPTSSVFFGNNEEDLQF</sequence>
<name>A0A6A5F484_PERFL</name>
<dbReference type="AlphaFoldDB" id="A0A6A5F484"/>
<dbReference type="EMBL" id="VHII01000010">
    <property type="protein sequence ID" value="KAF1385045.1"/>
    <property type="molecule type" value="Genomic_DNA"/>
</dbReference>
<organism evidence="2 3">
    <name type="scientific">Perca fluviatilis</name>
    <name type="common">European perch</name>
    <dbReference type="NCBI Taxonomy" id="8168"/>
    <lineage>
        <taxon>Eukaryota</taxon>
        <taxon>Metazoa</taxon>
        <taxon>Chordata</taxon>
        <taxon>Craniata</taxon>
        <taxon>Vertebrata</taxon>
        <taxon>Euteleostomi</taxon>
        <taxon>Actinopterygii</taxon>
        <taxon>Neopterygii</taxon>
        <taxon>Teleostei</taxon>
        <taxon>Neoteleostei</taxon>
        <taxon>Acanthomorphata</taxon>
        <taxon>Eupercaria</taxon>
        <taxon>Perciformes</taxon>
        <taxon>Percoidei</taxon>
        <taxon>Percidae</taxon>
        <taxon>Percinae</taxon>
        <taxon>Perca</taxon>
    </lineage>
</organism>
<evidence type="ECO:0000313" key="3">
    <source>
        <dbReference type="Proteomes" id="UP000465112"/>
    </source>
</evidence>
<accession>A0A6A5F484</accession>
<keyword evidence="1" id="KW-0732">Signal</keyword>